<keyword evidence="3" id="KW-1185">Reference proteome</keyword>
<accession>A0A067PR11</accession>
<gene>
    <name evidence="2" type="ORF">JAAARDRAFT_39063</name>
</gene>
<sequence length="218" mass="23477">MSTSSNDPTPPPPPPPYLISTSSLLTTTTTTSPSLTPRAHRFNPSAHRSQSNISDSTSLTKSIVHLCRLPPNSESTAMHWHTCDDEWVYVVEAGEGARVVVVELDEVAQVEEGEEGVKGKEAKGEAKGEGEGGKGEIKTKEIPIHKGDFLGFPAGARIGRLLKSGPTEVVYLMGGSRESFDVCHYPLLGRRLVIDRTAGGSGWKGWSVLDGDVVEWNK</sequence>
<dbReference type="SUPFAM" id="SSF51182">
    <property type="entry name" value="RmlC-like cupins"/>
    <property type="match status" value="1"/>
</dbReference>
<evidence type="ECO:0000313" key="3">
    <source>
        <dbReference type="Proteomes" id="UP000027265"/>
    </source>
</evidence>
<feature type="compositionally biased region" description="Polar residues" evidence="1">
    <location>
        <begin position="46"/>
        <end position="55"/>
    </location>
</feature>
<protein>
    <submittedName>
        <fullName evidence="2">Uncharacterized protein</fullName>
    </submittedName>
</protein>
<name>A0A067PR11_9AGAM</name>
<feature type="compositionally biased region" description="Basic and acidic residues" evidence="1">
    <location>
        <begin position="115"/>
        <end position="136"/>
    </location>
</feature>
<reference evidence="3" key="1">
    <citation type="journal article" date="2014" name="Proc. Natl. Acad. Sci. U.S.A.">
        <title>Extensive sampling of basidiomycete genomes demonstrates inadequacy of the white-rot/brown-rot paradigm for wood decay fungi.</title>
        <authorList>
            <person name="Riley R."/>
            <person name="Salamov A.A."/>
            <person name="Brown D.W."/>
            <person name="Nagy L.G."/>
            <person name="Floudas D."/>
            <person name="Held B.W."/>
            <person name="Levasseur A."/>
            <person name="Lombard V."/>
            <person name="Morin E."/>
            <person name="Otillar R."/>
            <person name="Lindquist E.A."/>
            <person name="Sun H."/>
            <person name="LaButti K.M."/>
            <person name="Schmutz J."/>
            <person name="Jabbour D."/>
            <person name="Luo H."/>
            <person name="Baker S.E."/>
            <person name="Pisabarro A.G."/>
            <person name="Walton J.D."/>
            <person name="Blanchette R.A."/>
            <person name="Henrissat B."/>
            <person name="Martin F."/>
            <person name="Cullen D."/>
            <person name="Hibbett D.S."/>
            <person name="Grigoriev I.V."/>
        </authorList>
    </citation>
    <scope>NUCLEOTIDE SEQUENCE [LARGE SCALE GENOMIC DNA]</scope>
    <source>
        <strain evidence="3">MUCL 33604</strain>
    </source>
</reference>
<dbReference type="InParanoid" id="A0A067PR11"/>
<proteinExistence type="predicted"/>
<dbReference type="Gene3D" id="2.60.120.10">
    <property type="entry name" value="Jelly Rolls"/>
    <property type="match status" value="1"/>
</dbReference>
<feature type="compositionally biased region" description="Low complexity" evidence="1">
    <location>
        <begin position="18"/>
        <end position="37"/>
    </location>
</feature>
<dbReference type="OrthoDB" id="10263073at2759"/>
<feature type="region of interest" description="Disordered" evidence="1">
    <location>
        <begin position="1"/>
        <end position="55"/>
    </location>
</feature>
<feature type="compositionally biased region" description="Pro residues" evidence="1">
    <location>
        <begin position="8"/>
        <end position="17"/>
    </location>
</feature>
<dbReference type="InterPro" id="IPR014710">
    <property type="entry name" value="RmlC-like_jellyroll"/>
</dbReference>
<dbReference type="Proteomes" id="UP000027265">
    <property type="component" value="Unassembled WGS sequence"/>
</dbReference>
<feature type="region of interest" description="Disordered" evidence="1">
    <location>
        <begin position="112"/>
        <end position="136"/>
    </location>
</feature>
<evidence type="ECO:0000256" key="1">
    <source>
        <dbReference type="SAM" id="MobiDB-lite"/>
    </source>
</evidence>
<dbReference type="EMBL" id="KL197732">
    <property type="protein sequence ID" value="KDQ53747.1"/>
    <property type="molecule type" value="Genomic_DNA"/>
</dbReference>
<organism evidence="2 3">
    <name type="scientific">Jaapia argillacea MUCL 33604</name>
    <dbReference type="NCBI Taxonomy" id="933084"/>
    <lineage>
        <taxon>Eukaryota</taxon>
        <taxon>Fungi</taxon>
        <taxon>Dikarya</taxon>
        <taxon>Basidiomycota</taxon>
        <taxon>Agaricomycotina</taxon>
        <taxon>Agaricomycetes</taxon>
        <taxon>Agaricomycetidae</taxon>
        <taxon>Jaapiales</taxon>
        <taxon>Jaapiaceae</taxon>
        <taxon>Jaapia</taxon>
    </lineage>
</organism>
<dbReference type="HOGENOM" id="CLU_110331_1_0_1"/>
<dbReference type="InterPro" id="IPR011051">
    <property type="entry name" value="RmlC_Cupin_sf"/>
</dbReference>
<dbReference type="AlphaFoldDB" id="A0A067PR11"/>
<evidence type="ECO:0000313" key="2">
    <source>
        <dbReference type="EMBL" id="KDQ53747.1"/>
    </source>
</evidence>